<dbReference type="InterPro" id="IPR036249">
    <property type="entry name" value="Thioredoxin-like_sf"/>
</dbReference>
<feature type="site" description="Contributes to redox potential value" evidence="8">
    <location>
        <position position="34"/>
    </location>
</feature>
<proteinExistence type="inferred from homology"/>
<dbReference type="InterPro" id="IPR013766">
    <property type="entry name" value="Thioredoxin_domain"/>
</dbReference>
<feature type="domain" description="Thioredoxin" evidence="10">
    <location>
        <begin position="1"/>
        <end position="106"/>
    </location>
</feature>
<dbReference type="Proteomes" id="UP000178082">
    <property type="component" value="Unassembled WGS sequence"/>
</dbReference>
<dbReference type="GO" id="GO:0005829">
    <property type="term" value="C:cytosol"/>
    <property type="evidence" value="ECO:0007669"/>
    <property type="project" value="TreeGrafter"/>
</dbReference>
<comment type="caution">
    <text evidence="11">The sequence shown here is derived from an EMBL/GenBank/DDBJ whole genome shotgun (WGS) entry which is preliminary data.</text>
</comment>
<feature type="site" description="Deprotonates C-terminal active site Cys" evidence="8">
    <location>
        <position position="26"/>
    </location>
</feature>
<dbReference type="PRINTS" id="PR00421">
    <property type="entry name" value="THIOREDOXIN"/>
</dbReference>
<keyword evidence="2" id="KW-0813">Transport</keyword>
<dbReference type="Gene3D" id="3.40.30.10">
    <property type="entry name" value="Glutaredoxin"/>
    <property type="match status" value="1"/>
</dbReference>
<evidence type="ECO:0000256" key="7">
    <source>
        <dbReference type="PIRNR" id="PIRNR000077"/>
    </source>
</evidence>
<dbReference type="STRING" id="1817883.A3G31_10680"/>
<feature type="site" description="Contributes to redox potential value" evidence="8">
    <location>
        <position position="33"/>
    </location>
</feature>
<dbReference type="GO" id="GO:0015035">
    <property type="term" value="F:protein-disulfide reductase activity"/>
    <property type="evidence" value="ECO:0007669"/>
    <property type="project" value="UniProtKB-UniRule"/>
</dbReference>
<evidence type="ECO:0000256" key="5">
    <source>
        <dbReference type="ARBA" id="ARBA00023284"/>
    </source>
</evidence>
<sequence>MGREIEITEKNFEQEVLKSDIPVLVDFWATWCGPCRMVAPVVEEISEEYSGKVKVGKLNIDDNPSIASKYKVMSIPTLMLFKGGAVVDHLIGAQSKVQIKAMIDKA</sequence>
<evidence type="ECO:0000256" key="1">
    <source>
        <dbReference type="ARBA" id="ARBA00008987"/>
    </source>
</evidence>
<dbReference type="SUPFAM" id="SSF52833">
    <property type="entry name" value="Thioredoxin-like"/>
    <property type="match status" value="1"/>
</dbReference>
<evidence type="ECO:0000256" key="2">
    <source>
        <dbReference type="ARBA" id="ARBA00022448"/>
    </source>
</evidence>
<evidence type="ECO:0000259" key="10">
    <source>
        <dbReference type="PROSITE" id="PS51352"/>
    </source>
</evidence>
<evidence type="ECO:0000256" key="8">
    <source>
        <dbReference type="PIRSR" id="PIRSR000077-1"/>
    </source>
</evidence>
<dbReference type="EMBL" id="MGDI01000031">
    <property type="protein sequence ID" value="OGL52450.1"/>
    <property type="molecule type" value="Genomic_DNA"/>
</dbReference>
<dbReference type="GO" id="GO:0045454">
    <property type="term" value="P:cell redox homeostasis"/>
    <property type="evidence" value="ECO:0007669"/>
    <property type="project" value="TreeGrafter"/>
</dbReference>
<name>A0A1F7SF92_9BACT</name>
<dbReference type="InterPro" id="IPR017937">
    <property type="entry name" value="Thioredoxin_CS"/>
</dbReference>
<evidence type="ECO:0000313" key="12">
    <source>
        <dbReference type="Proteomes" id="UP000178082"/>
    </source>
</evidence>
<dbReference type="NCBIfam" id="TIGR01068">
    <property type="entry name" value="thioredoxin"/>
    <property type="match status" value="1"/>
</dbReference>
<dbReference type="PANTHER" id="PTHR45663:SF11">
    <property type="entry name" value="GEO12009P1"/>
    <property type="match status" value="1"/>
</dbReference>
<reference evidence="11 12" key="1">
    <citation type="journal article" date="2016" name="Nat. Commun.">
        <title>Thousands of microbial genomes shed light on interconnected biogeochemical processes in an aquifer system.</title>
        <authorList>
            <person name="Anantharaman K."/>
            <person name="Brown C.T."/>
            <person name="Hug L.A."/>
            <person name="Sharon I."/>
            <person name="Castelle C.J."/>
            <person name="Probst A.J."/>
            <person name="Thomas B.C."/>
            <person name="Singh A."/>
            <person name="Wilkins M.J."/>
            <person name="Karaoz U."/>
            <person name="Brodie E.L."/>
            <person name="Williams K.H."/>
            <person name="Hubbard S.S."/>
            <person name="Banfield J.F."/>
        </authorList>
    </citation>
    <scope>NUCLEOTIDE SEQUENCE [LARGE SCALE GENOMIC DNA]</scope>
</reference>
<keyword evidence="5 9" id="KW-0676">Redox-active center</keyword>
<evidence type="ECO:0000256" key="6">
    <source>
        <dbReference type="NCBIfam" id="TIGR01068"/>
    </source>
</evidence>
<dbReference type="AlphaFoldDB" id="A0A1F7SF92"/>
<feature type="disulfide bond" description="Redox-active" evidence="9">
    <location>
        <begin position="32"/>
        <end position="35"/>
    </location>
</feature>
<keyword evidence="4 9" id="KW-1015">Disulfide bond</keyword>
<dbReference type="PROSITE" id="PS00194">
    <property type="entry name" value="THIOREDOXIN_1"/>
    <property type="match status" value="1"/>
</dbReference>
<protein>
    <recommendedName>
        <fullName evidence="6 7">Thioredoxin</fullName>
    </recommendedName>
</protein>
<evidence type="ECO:0000256" key="9">
    <source>
        <dbReference type="PIRSR" id="PIRSR000077-4"/>
    </source>
</evidence>
<evidence type="ECO:0000256" key="4">
    <source>
        <dbReference type="ARBA" id="ARBA00023157"/>
    </source>
</evidence>
<evidence type="ECO:0000256" key="3">
    <source>
        <dbReference type="ARBA" id="ARBA00022982"/>
    </source>
</evidence>
<feature type="active site" description="Nucleophile" evidence="8">
    <location>
        <position position="32"/>
    </location>
</feature>
<dbReference type="Pfam" id="PF00085">
    <property type="entry name" value="Thioredoxin"/>
    <property type="match status" value="1"/>
</dbReference>
<dbReference type="FunFam" id="3.40.30.10:FF:000001">
    <property type="entry name" value="Thioredoxin"/>
    <property type="match status" value="1"/>
</dbReference>
<dbReference type="PIRSF" id="PIRSF000077">
    <property type="entry name" value="Thioredoxin"/>
    <property type="match status" value="1"/>
</dbReference>
<keyword evidence="3" id="KW-0249">Electron transport</keyword>
<organism evidence="11 12">
    <name type="scientific">Candidatus Schekmanbacteria bacterium RIFCSPLOWO2_12_FULL_38_15</name>
    <dbReference type="NCBI Taxonomy" id="1817883"/>
    <lineage>
        <taxon>Bacteria</taxon>
        <taxon>Candidatus Schekmaniibacteriota</taxon>
    </lineage>
</organism>
<feature type="active site" description="Nucleophile" evidence="8">
    <location>
        <position position="35"/>
    </location>
</feature>
<dbReference type="PROSITE" id="PS51352">
    <property type="entry name" value="THIOREDOXIN_2"/>
    <property type="match status" value="1"/>
</dbReference>
<dbReference type="PANTHER" id="PTHR45663">
    <property type="entry name" value="GEO12009P1"/>
    <property type="match status" value="1"/>
</dbReference>
<gene>
    <name evidence="11" type="ORF">A3G31_10680</name>
</gene>
<dbReference type="InterPro" id="IPR005746">
    <property type="entry name" value="Thioredoxin"/>
</dbReference>
<comment type="similarity">
    <text evidence="1 7">Belongs to the thioredoxin family.</text>
</comment>
<evidence type="ECO:0000313" key="11">
    <source>
        <dbReference type="EMBL" id="OGL52450.1"/>
    </source>
</evidence>
<dbReference type="CDD" id="cd02947">
    <property type="entry name" value="TRX_family"/>
    <property type="match status" value="1"/>
</dbReference>
<accession>A0A1F7SF92</accession>